<dbReference type="GO" id="GO:0045892">
    <property type="term" value="P:negative regulation of DNA-templated transcription"/>
    <property type="evidence" value="ECO:0007669"/>
    <property type="project" value="InterPro"/>
</dbReference>
<dbReference type="RefSeq" id="WP_100348679.1">
    <property type="nucleotide sequence ID" value="NZ_PGTZ01000006.1"/>
</dbReference>
<dbReference type="SUPFAM" id="SSF81301">
    <property type="entry name" value="Nucleotidyltransferase"/>
    <property type="match status" value="1"/>
</dbReference>
<keyword evidence="7" id="KW-1185">Reference proteome</keyword>
<evidence type="ECO:0000259" key="5">
    <source>
        <dbReference type="Pfam" id="PF01909"/>
    </source>
</evidence>
<dbReference type="InterPro" id="IPR005650">
    <property type="entry name" value="BlaI_family"/>
</dbReference>
<dbReference type="GO" id="GO:0003677">
    <property type="term" value="F:DNA binding"/>
    <property type="evidence" value="ECO:0007669"/>
    <property type="project" value="UniProtKB-KW"/>
</dbReference>
<name>A0A2M8WUT7_9MICO</name>
<comment type="caution">
    <text evidence="6">The sequence shown here is derived from an EMBL/GenBank/DDBJ whole genome shotgun (WGS) entry which is preliminary data.</text>
</comment>
<dbReference type="Pfam" id="PF03965">
    <property type="entry name" value="Penicillinase_R"/>
    <property type="match status" value="1"/>
</dbReference>
<dbReference type="Pfam" id="PF01909">
    <property type="entry name" value="NTP_transf_2"/>
    <property type="match status" value="1"/>
</dbReference>
<dbReference type="Proteomes" id="UP000231586">
    <property type="component" value="Unassembled WGS sequence"/>
</dbReference>
<evidence type="ECO:0000256" key="3">
    <source>
        <dbReference type="ARBA" id="ARBA00023125"/>
    </source>
</evidence>
<evidence type="ECO:0000313" key="7">
    <source>
        <dbReference type="Proteomes" id="UP000231586"/>
    </source>
</evidence>
<gene>
    <name evidence="6" type="ORF">CLV34_0541</name>
</gene>
<evidence type="ECO:0000313" key="6">
    <source>
        <dbReference type="EMBL" id="PJI94695.1"/>
    </source>
</evidence>
<keyword evidence="2" id="KW-0805">Transcription regulation</keyword>
<organism evidence="6 7">
    <name type="scientific">Luteimicrobium subarcticum</name>
    <dbReference type="NCBI Taxonomy" id="620910"/>
    <lineage>
        <taxon>Bacteria</taxon>
        <taxon>Bacillati</taxon>
        <taxon>Actinomycetota</taxon>
        <taxon>Actinomycetes</taxon>
        <taxon>Micrococcales</taxon>
        <taxon>Luteimicrobium</taxon>
    </lineage>
</organism>
<comment type="similarity">
    <text evidence="1">Belongs to the BlaI transcriptional regulatory family.</text>
</comment>
<dbReference type="InterPro" id="IPR002934">
    <property type="entry name" value="Polymerase_NTP_transf_dom"/>
</dbReference>
<dbReference type="InterPro" id="IPR036390">
    <property type="entry name" value="WH_DNA-bd_sf"/>
</dbReference>
<dbReference type="AlphaFoldDB" id="A0A2M8WUT7"/>
<dbReference type="InterPro" id="IPR043519">
    <property type="entry name" value="NT_sf"/>
</dbReference>
<protein>
    <submittedName>
        <fullName evidence="6">Penicillinase repressor</fullName>
    </submittedName>
</protein>
<evidence type="ECO:0000256" key="2">
    <source>
        <dbReference type="ARBA" id="ARBA00023015"/>
    </source>
</evidence>
<dbReference type="InterPro" id="IPR036388">
    <property type="entry name" value="WH-like_DNA-bd_sf"/>
</dbReference>
<dbReference type="Gene3D" id="1.10.10.10">
    <property type="entry name" value="Winged helix-like DNA-binding domain superfamily/Winged helix DNA-binding domain"/>
    <property type="match status" value="1"/>
</dbReference>
<evidence type="ECO:0000256" key="1">
    <source>
        <dbReference type="ARBA" id="ARBA00011046"/>
    </source>
</evidence>
<dbReference type="Gene3D" id="3.30.460.10">
    <property type="entry name" value="Beta Polymerase, domain 2"/>
    <property type="match status" value="1"/>
</dbReference>
<dbReference type="OrthoDB" id="3826063at2"/>
<keyword evidence="3" id="KW-0238">DNA-binding</keyword>
<sequence length="210" mass="22722">MDWVYPERAWAGQLEAPVVRTLWRAGRPLSGRRVHEIAGVGAYSSVRTILHKLVLHGIVHGERAGAAVMYSMNTEHLAYPALDAALRSPDAISLLRERVDALAVQWTASDRTSPPTIALFGSVARGEASLESDVDLLVVVDDRTSLEADSLVGDLSVRVAAWTGQPAQIYLADLDLLRQAVSQDDPIVASFQDGLRYLTGVPIDWSALAA</sequence>
<evidence type="ECO:0000256" key="4">
    <source>
        <dbReference type="ARBA" id="ARBA00023163"/>
    </source>
</evidence>
<dbReference type="GO" id="GO:0016779">
    <property type="term" value="F:nucleotidyltransferase activity"/>
    <property type="evidence" value="ECO:0007669"/>
    <property type="project" value="InterPro"/>
</dbReference>
<dbReference type="EMBL" id="PGTZ01000006">
    <property type="protein sequence ID" value="PJI94695.1"/>
    <property type="molecule type" value="Genomic_DNA"/>
</dbReference>
<keyword evidence="4" id="KW-0804">Transcription</keyword>
<reference evidence="6 7" key="1">
    <citation type="submission" date="2017-11" db="EMBL/GenBank/DDBJ databases">
        <title>Genomic Encyclopedia of Archaeal and Bacterial Type Strains, Phase II (KMG-II): From Individual Species to Whole Genera.</title>
        <authorList>
            <person name="Goeker M."/>
        </authorList>
    </citation>
    <scope>NUCLEOTIDE SEQUENCE [LARGE SCALE GENOMIC DNA]</scope>
    <source>
        <strain evidence="6 7">DSM 22413</strain>
    </source>
</reference>
<accession>A0A2M8WUT7</accession>
<proteinExistence type="inferred from homology"/>
<dbReference type="SUPFAM" id="SSF46785">
    <property type="entry name" value="Winged helix' DNA-binding domain"/>
    <property type="match status" value="1"/>
</dbReference>
<feature type="domain" description="Polymerase nucleotidyl transferase" evidence="5">
    <location>
        <begin position="116"/>
        <end position="145"/>
    </location>
</feature>